<protein>
    <submittedName>
        <fullName evidence="1">Endonuclease/exonuclease/phosphatase</fullName>
    </submittedName>
</protein>
<gene>
    <name evidence="1" type="ORF">B0H63DRAFT_492802</name>
</gene>
<organism evidence="1 2">
    <name type="scientific">Podospora didyma</name>
    <dbReference type="NCBI Taxonomy" id="330526"/>
    <lineage>
        <taxon>Eukaryota</taxon>
        <taxon>Fungi</taxon>
        <taxon>Dikarya</taxon>
        <taxon>Ascomycota</taxon>
        <taxon>Pezizomycotina</taxon>
        <taxon>Sordariomycetes</taxon>
        <taxon>Sordariomycetidae</taxon>
        <taxon>Sordariales</taxon>
        <taxon>Podosporaceae</taxon>
        <taxon>Podospora</taxon>
    </lineage>
</organism>
<keyword evidence="2" id="KW-1185">Reference proteome</keyword>
<dbReference type="EMBL" id="JAULSW010000002">
    <property type="protein sequence ID" value="KAK3390352.1"/>
    <property type="molecule type" value="Genomic_DNA"/>
</dbReference>
<dbReference type="GO" id="GO:0004519">
    <property type="term" value="F:endonuclease activity"/>
    <property type="evidence" value="ECO:0007669"/>
    <property type="project" value="UniProtKB-KW"/>
</dbReference>
<dbReference type="Gene3D" id="3.60.10.10">
    <property type="entry name" value="Endonuclease/exonuclease/phosphatase"/>
    <property type="match status" value="1"/>
</dbReference>
<accession>A0AAE0U4C9</accession>
<keyword evidence="1" id="KW-0540">Nuclease</keyword>
<sequence>MSTPRLTLCAPILGLITHNICYATSYLFPNERPWPKRRPLILSQLKHAIRPDSFGSGCFICLQEVLHSQLLEIVSDLNRVDRSSVGNTPTKGEYSPILYPVKLFNLPHYGTIWLSPTPDRPSKGWDAGSTRILTIGVFEHTQTKQTLVAANTHLDNAGSKSREKSVEIIPETLKRLGVFLAWDFNSLTAQETYIAVKQSGYWVDAHDEVEAQDHEESKDEQVRIDFLFPGPQPPQDGHENDTLAKESSGCKVDGYAVLPNILESVICLSDHGAVVGDFRLRYSTT</sequence>
<evidence type="ECO:0000313" key="1">
    <source>
        <dbReference type="EMBL" id="KAK3390352.1"/>
    </source>
</evidence>
<dbReference type="AlphaFoldDB" id="A0AAE0U4C9"/>
<keyword evidence="1" id="KW-0255">Endonuclease</keyword>
<reference evidence="1" key="1">
    <citation type="journal article" date="2023" name="Mol. Phylogenet. Evol.">
        <title>Genome-scale phylogeny and comparative genomics of the fungal order Sordariales.</title>
        <authorList>
            <person name="Hensen N."/>
            <person name="Bonometti L."/>
            <person name="Westerberg I."/>
            <person name="Brannstrom I.O."/>
            <person name="Guillou S."/>
            <person name="Cros-Aarteil S."/>
            <person name="Calhoun S."/>
            <person name="Haridas S."/>
            <person name="Kuo A."/>
            <person name="Mondo S."/>
            <person name="Pangilinan J."/>
            <person name="Riley R."/>
            <person name="LaButti K."/>
            <person name="Andreopoulos B."/>
            <person name="Lipzen A."/>
            <person name="Chen C."/>
            <person name="Yan M."/>
            <person name="Daum C."/>
            <person name="Ng V."/>
            <person name="Clum A."/>
            <person name="Steindorff A."/>
            <person name="Ohm R.A."/>
            <person name="Martin F."/>
            <person name="Silar P."/>
            <person name="Natvig D.O."/>
            <person name="Lalanne C."/>
            <person name="Gautier V."/>
            <person name="Ament-Velasquez S.L."/>
            <person name="Kruys A."/>
            <person name="Hutchinson M.I."/>
            <person name="Powell A.J."/>
            <person name="Barry K."/>
            <person name="Miller A.N."/>
            <person name="Grigoriev I.V."/>
            <person name="Debuchy R."/>
            <person name="Gladieux P."/>
            <person name="Hiltunen Thoren M."/>
            <person name="Johannesson H."/>
        </authorList>
    </citation>
    <scope>NUCLEOTIDE SEQUENCE</scope>
    <source>
        <strain evidence="1">CBS 232.78</strain>
    </source>
</reference>
<reference evidence="1" key="2">
    <citation type="submission" date="2023-06" db="EMBL/GenBank/DDBJ databases">
        <authorList>
            <consortium name="Lawrence Berkeley National Laboratory"/>
            <person name="Haridas S."/>
            <person name="Hensen N."/>
            <person name="Bonometti L."/>
            <person name="Westerberg I."/>
            <person name="Brannstrom I.O."/>
            <person name="Guillou S."/>
            <person name="Cros-Aarteil S."/>
            <person name="Calhoun S."/>
            <person name="Kuo A."/>
            <person name="Mondo S."/>
            <person name="Pangilinan J."/>
            <person name="Riley R."/>
            <person name="LaButti K."/>
            <person name="Andreopoulos B."/>
            <person name="Lipzen A."/>
            <person name="Chen C."/>
            <person name="Yanf M."/>
            <person name="Daum C."/>
            <person name="Ng V."/>
            <person name="Clum A."/>
            <person name="Steindorff A."/>
            <person name="Ohm R."/>
            <person name="Martin F."/>
            <person name="Silar P."/>
            <person name="Natvig D."/>
            <person name="Lalanne C."/>
            <person name="Gautier V."/>
            <person name="Ament-velasquez S.L."/>
            <person name="Kruys A."/>
            <person name="Hutchinson M.I."/>
            <person name="Powell A.J."/>
            <person name="Barry K."/>
            <person name="Miller A.N."/>
            <person name="Grigoriev I.V."/>
            <person name="Debuchy R."/>
            <person name="Gladieux P."/>
            <person name="Thoren M.H."/>
            <person name="Johannesson H."/>
        </authorList>
    </citation>
    <scope>NUCLEOTIDE SEQUENCE</scope>
    <source>
        <strain evidence="1">CBS 232.78</strain>
    </source>
</reference>
<comment type="caution">
    <text evidence="1">The sequence shown here is derived from an EMBL/GenBank/DDBJ whole genome shotgun (WGS) entry which is preliminary data.</text>
</comment>
<dbReference type="InterPro" id="IPR036691">
    <property type="entry name" value="Endo/exonu/phosph_ase_sf"/>
</dbReference>
<evidence type="ECO:0000313" key="2">
    <source>
        <dbReference type="Proteomes" id="UP001285441"/>
    </source>
</evidence>
<keyword evidence="1" id="KW-0378">Hydrolase</keyword>
<proteinExistence type="predicted"/>
<dbReference type="Proteomes" id="UP001285441">
    <property type="component" value="Unassembled WGS sequence"/>
</dbReference>
<name>A0AAE0U4C9_9PEZI</name>
<dbReference type="SUPFAM" id="SSF56219">
    <property type="entry name" value="DNase I-like"/>
    <property type="match status" value="1"/>
</dbReference>